<dbReference type="InterPro" id="IPR036985">
    <property type="entry name" value="Transglutaminase-like_sf"/>
</dbReference>
<evidence type="ECO:0000256" key="6">
    <source>
        <dbReference type="ARBA" id="ARBA00023315"/>
    </source>
</evidence>
<dbReference type="Pfam" id="PF01841">
    <property type="entry name" value="Transglut_core"/>
    <property type="match status" value="1"/>
</dbReference>
<dbReference type="AlphaFoldDB" id="A0A6P7MLM3"/>
<evidence type="ECO:0000256" key="2">
    <source>
        <dbReference type="ARBA" id="ARBA00005968"/>
    </source>
</evidence>
<dbReference type="SUPFAM" id="SSF81296">
    <property type="entry name" value="E set domains"/>
    <property type="match status" value="1"/>
</dbReference>
<evidence type="ECO:0000256" key="7">
    <source>
        <dbReference type="ARBA" id="ARBA00024222"/>
    </source>
</evidence>
<dbReference type="FunCoup" id="A0A6P7MLM3">
    <property type="interactions" value="73"/>
</dbReference>
<dbReference type="FunFam" id="3.90.260.10:FF:000001">
    <property type="entry name" value="Protein-glutamine gamma-glutamyltransferase 2"/>
    <property type="match status" value="1"/>
</dbReference>
<dbReference type="CTD" id="565984"/>
<dbReference type="GeneID" id="114855906"/>
<evidence type="ECO:0000313" key="11">
    <source>
        <dbReference type="RefSeq" id="XP_029007265.3"/>
    </source>
</evidence>
<evidence type="ECO:0000259" key="9">
    <source>
        <dbReference type="SMART" id="SM00460"/>
    </source>
</evidence>
<dbReference type="GO" id="GO:0005739">
    <property type="term" value="C:mitochondrion"/>
    <property type="evidence" value="ECO:0007669"/>
    <property type="project" value="TreeGrafter"/>
</dbReference>
<dbReference type="InParanoid" id="A0A6P7MLM3"/>
<dbReference type="Pfam" id="PF00868">
    <property type="entry name" value="Transglut_N"/>
    <property type="match status" value="1"/>
</dbReference>
<dbReference type="InterPro" id="IPR014756">
    <property type="entry name" value="Ig_E-set"/>
</dbReference>
<dbReference type="PANTHER" id="PTHR11590">
    <property type="entry name" value="PROTEIN-GLUTAMINE GAMMA-GLUTAMYLTRANSFERASE"/>
    <property type="match status" value="1"/>
</dbReference>
<dbReference type="GO" id="GO:0003810">
    <property type="term" value="F:protein-glutamine gamma-glutamyltransferase activity"/>
    <property type="evidence" value="ECO:0007669"/>
    <property type="project" value="UniProtKB-EC"/>
</dbReference>
<dbReference type="GO" id="GO:0046872">
    <property type="term" value="F:metal ion binding"/>
    <property type="evidence" value="ECO:0007669"/>
    <property type="project" value="UniProtKB-KW"/>
</dbReference>
<dbReference type="SUPFAM" id="SSF54001">
    <property type="entry name" value="Cysteine proteinases"/>
    <property type="match status" value="1"/>
</dbReference>
<comment type="cofactor">
    <cofactor evidence="1">
        <name>Ca(2+)</name>
        <dbReference type="ChEBI" id="CHEBI:29108"/>
    </cofactor>
</comment>
<keyword evidence="6" id="KW-0012">Acyltransferase</keyword>
<comment type="similarity">
    <text evidence="2">Belongs to the transglutaminase superfamily. Transglutaminase family.</text>
</comment>
<dbReference type="InterPro" id="IPR013783">
    <property type="entry name" value="Ig-like_fold"/>
</dbReference>
<dbReference type="Gene3D" id="3.90.260.10">
    <property type="entry name" value="Transglutaminase-like"/>
    <property type="match status" value="1"/>
</dbReference>
<dbReference type="SUPFAM" id="SSF49309">
    <property type="entry name" value="Transglutaminase, two C-terminal domains"/>
    <property type="match status" value="2"/>
</dbReference>
<dbReference type="InterPro" id="IPR001102">
    <property type="entry name" value="Transglutaminase_N"/>
</dbReference>
<dbReference type="OrthoDB" id="437511at2759"/>
<reference evidence="11" key="1">
    <citation type="submission" date="2025-08" db="UniProtKB">
        <authorList>
            <consortium name="RefSeq"/>
        </authorList>
    </citation>
    <scope>IDENTIFICATION</scope>
</reference>
<dbReference type="InterPro" id="IPR023608">
    <property type="entry name" value="Transglutaminase_animal"/>
</dbReference>
<feature type="active site" evidence="8">
    <location>
        <position position="394"/>
    </location>
</feature>
<evidence type="ECO:0000256" key="5">
    <source>
        <dbReference type="ARBA" id="ARBA00022837"/>
    </source>
</evidence>
<feature type="active site" evidence="8">
    <location>
        <position position="371"/>
    </location>
</feature>
<dbReference type="Proteomes" id="UP000515150">
    <property type="component" value="Chromosome 5"/>
</dbReference>
<organism evidence="10 11">
    <name type="scientific">Betta splendens</name>
    <name type="common">Siamese fighting fish</name>
    <dbReference type="NCBI Taxonomy" id="158456"/>
    <lineage>
        <taxon>Eukaryota</taxon>
        <taxon>Metazoa</taxon>
        <taxon>Chordata</taxon>
        <taxon>Craniata</taxon>
        <taxon>Vertebrata</taxon>
        <taxon>Euteleostomi</taxon>
        <taxon>Actinopterygii</taxon>
        <taxon>Neopterygii</taxon>
        <taxon>Teleostei</taxon>
        <taxon>Neoteleostei</taxon>
        <taxon>Acanthomorphata</taxon>
        <taxon>Anabantaria</taxon>
        <taxon>Anabantiformes</taxon>
        <taxon>Anabantoidei</taxon>
        <taxon>Osphronemidae</taxon>
        <taxon>Betta</taxon>
    </lineage>
</organism>
<dbReference type="KEGG" id="bspl:114855906"/>
<evidence type="ECO:0000313" key="10">
    <source>
        <dbReference type="Proteomes" id="UP000515150"/>
    </source>
</evidence>
<keyword evidence="3" id="KW-0808">Transferase</keyword>
<dbReference type="GO" id="GO:0007399">
    <property type="term" value="P:nervous system development"/>
    <property type="evidence" value="ECO:0007669"/>
    <property type="project" value="UniProtKB-ARBA"/>
</dbReference>
<evidence type="ECO:0000256" key="1">
    <source>
        <dbReference type="ARBA" id="ARBA00001913"/>
    </source>
</evidence>
<dbReference type="InterPro" id="IPR050779">
    <property type="entry name" value="Transglutaminase"/>
</dbReference>
<feature type="active site" evidence="8">
    <location>
        <position position="313"/>
    </location>
</feature>
<gene>
    <name evidence="11" type="primary">tgm5l</name>
</gene>
<evidence type="ECO:0000256" key="8">
    <source>
        <dbReference type="PIRSR" id="PIRSR000459-1"/>
    </source>
</evidence>
<dbReference type="EC" id="2.3.2.13" evidence="7"/>
<dbReference type="RefSeq" id="XP_029007265.3">
    <property type="nucleotide sequence ID" value="XM_029151432.3"/>
</dbReference>
<protein>
    <recommendedName>
        <fullName evidence="7">protein-glutamine gamma-glutamyltransferase</fullName>
        <ecNumber evidence="7">2.3.2.13</ecNumber>
    </recommendedName>
</protein>
<dbReference type="InterPro" id="IPR002931">
    <property type="entry name" value="Transglutaminase-like"/>
</dbReference>
<dbReference type="InterPro" id="IPR038765">
    <property type="entry name" value="Papain-like_cys_pep_sf"/>
</dbReference>
<evidence type="ECO:0000256" key="3">
    <source>
        <dbReference type="ARBA" id="ARBA00022679"/>
    </source>
</evidence>
<proteinExistence type="inferred from homology"/>
<accession>A0A6P7MLM3</accession>
<dbReference type="Gene3D" id="2.60.40.10">
    <property type="entry name" value="Immunoglobulins"/>
    <property type="match status" value="3"/>
</dbReference>
<dbReference type="InterPro" id="IPR036238">
    <property type="entry name" value="Transglutaminase_C_sf"/>
</dbReference>
<evidence type="ECO:0000256" key="4">
    <source>
        <dbReference type="ARBA" id="ARBA00022723"/>
    </source>
</evidence>
<name>A0A6P7MLM3_BETSP</name>
<keyword evidence="4" id="KW-0479">Metal-binding</keyword>
<feature type="domain" description="Transglutaminase-like" evidence="9">
    <location>
        <begin position="305"/>
        <end position="397"/>
    </location>
</feature>
<dbReference type="SMART" id="SM00460">
    <property type="entry name" value="TGc"/>
    <property type="match status" value="1"/>
</dbReference>
<keyword evidence="10" id="KW-1185">Reference proteome</keyword>
<sequence>MNFLTAVTARGEANVYIAAGGVCMDTVREAAVKRKEAQMEDLSIQNVDLEESENLERHRTQGFGSSGALVVRRGAPFKVSVQLRGRAFNPRTDSMGIKVMLGRLFVTMPVTYSRQRGSSSGWTAHVDPDGLRLHKPSVSICPPASASVGCYRFQLCVFTTSGQEKCTSGKFILLCNPWCQEDAVYIPFEDQREEYVHNDAGLLFMGTPMNLVSRPWSFDLYEPGVLEACLNMLQISPQHQTKSRLDYLNRSSPVYISRVVSAMINSEDDRGVLKGNWSDDFKQGVHPSMWSGSGDILRQWAQTGYSPVKYGQCWVFAAVMCTVMRVLGIPCRVVTNFNSAHDTNSNLVIEEYYSETGQKLNTSKDSIWNFHIWVECWMARGDLGSGLDGWQVLDPTPQERSGGVFCCGPAPVKAIRDRRIDLLYDVPFVYAEVNADVHRIVVSQGRVLSLSKDTERVGSLICTKAIGFPRVHNITGDYKQVKSPTSTLRSVRSTASDNSTLTRAGPSEGVLVSLHLDKAPVAGEPIAFTVKIMNKQRVAKKLKVHLNAQVKEYNPRPAEELKTFWESHGVLQLAPMEVKLLSQQILPSQYRDLVGDKMINLAAVLQDTASREHALASEEFNIASPQILIQIADEKSIVPNKEQAATVSFTNPFPHPVGGTLTVAGAGLIQGKLHFRLLPLLPGRRVEQRIAFNPSMVGTKMLQASLTLTDISTTIRGFKMVAVNNS</sequence>
<dbReference type="PANTHER" id="PTHR11590:SF80">
    <property type="entry name" value="TRANSGLUTAMINASE 5,-LIKE"/>
    <property type="match status" value="1"/>
</dbReference>
<dbReference type="PIRSF" id="PIRSF000459">
    <property type="entry name" value="TGM_EBP42"/>
    <property type="match status" value="1"/>
</dbReference>
<keyword evidence="5" id="KW-0106">Calcium</keyword>